<sequence>MTQTLPSLPLLAEERGAVLLGWSEIAAPAVVGLMARSGYDAVLIDLQHGQHDIASMRDSITEATLAQTPALVRVPVRDWAMAARALDLGAAGIVAPMINSAGDAAAFAAEIKYPPLGRRSWGPGRALQAHRMTPGDYFAGANASTAAIAMCETREALAALDDILSVPGVDGILVGPADLSIALSNGTIEPEGTAVREAMREIARRTRARGKLACAFGGRAERAAELIAEGYQVVSVGYDTFTLASAFAGAVDGLRQKIAR</sequence>
<dbReference type="InterPro" id="IPR015813">
    <property type="entry name" value="Pyrv/PenolPyrv_kinase-like_dom"/>
</dbReference>
<dbReference type="PANTHER" id="PTHR30502">
    <property type="entry name" value="2-KETO-3-DEOXY-L-RHAMNONATE ALDOLASE"/>
    <property type="match status" value="1"/>
</dbReference>
<dbReference type="GO" id="GO:0005737">
    <property type="term" value="C:cytoplasm"/>
    <property type="evidence" value="ECO:0007669"/>
    <property type="project" value="TreeGrafter"/>
</dbReference>
<dbReference type="eggNOG" id="COG3836">
    <property type="taxonomic scope" value="Bacteria"/>
</dbReference>
<dbReference type="EMBL" id="JGYG01000001">
    <property type="protein sequence ID" value="KFI32047.1"/>
    <property type="molecule type" value="Genomic_DNA"/>
</dbReference>
<dbReference type="PANTHER" id="PTHR30502:SF0">
    <property type="entry name" value="PHOSPHOENOLPYRUVATE CARBOXYLASE FAMILY PROTEIN"/>
    <property type="match status" value="1"/>
</dbReference>
<dbReference type="GO" id="GO:0046872">
    <property type="term" value="F:metal ion binding"/>
    <property type="evidence" value="ECO:0007669"/>
    <property type="project" value="UniProtKB-KW"/>
</dbReference>
<dbReference type="AlphaFoldDB" id="A0A086YCP7"/>
<organism evidence="4 5">
    <name type="scientific">Haematobacter massiliensis</name>
    <dbReference type="NCBI Taxonomy" id="195105"/>
    <lineage>
        <taxon>Bacteria</taxon>
        <taxon>Pseudomonadati</taxon>
        <taxon>Pseudomonadota</taxon>
        <taxon>Alphaproteobacteria</taxon>
        <taxon>Rhodobacterales</taxon>
        <taxon>Paracoccaceae</taxon>
        <taxon>Haematobacter</taxon>
    </lineage>
</organism>
<keyword evidence="2" id="KW-0479">Metal-binding</keyword>
<comment type="similarity">
    <text evidence="1">Belongs to the HpcH/HpaI aldolase family.</text>
</comment>
<dbReference type="InterPro" id="IPR050251">
    <property type="entry name" value="HpcH-HpaI_aldolase"/>
</dbReference>
<protein>
    <submittedName>
        <fullName evidence="4">Hydroxyacid aldolase</fullName>
    </submittedName>
</protein>
<evidence type="ECO:0000256" key="2">
    <source>
        <dbReference type="ARBA" id="ARBA00022723"/>
    </source>
</evidence>
<dbReference type="GO" id="GO:0016832">
    <property type="term" value="F:aldehyde-lyase activity"/>
    <property type="evidence" value="ECO:0007669"/>
    <property type="project" value="TreeGrafter"/>
</dbReference>
<gene>
    <name evidence="4" type="ORF">CN97_06440</name>
</gene>
<dbReference type="Pfam" id="PF03328">
    <property type="entry name" value="HpcH_HpaI"/>
    <property type="match status" value="1"/>
</dbReference>
<keyword evidence="5" id="KW-1185">Reference proteome</keyword>
<name>A0A086YCP7_9RHOB</name>
<keyword evidence="3" id="KW-0456">Lyase</keyword>
<dbReference type="STRING" id="195105.CN97_06440"/>
<proteinExistence type="inferred from homology"/>
<evidence type="ECO:0000313" key="5">
    <source>
        <dbReference type="Proteomes" id="UP000028826"/>
    </source>
</evidence>
<dbReference type="InterPro" id="IPR040442">
    <property type="entry name" value="Pyrv_kinase-like_dom_sf"/>
</dbReference>
<evidence type="ECO:0000256" key="1">
    <source>
        <dbReference type="ARBA" id="ARBA00005568"/>
    </source>
</evidence>
<dbReference type="Gene3D" id="3.20.20.60">
    <property type="entry name" value="Phosphoenolpyruvate-binding domains"/>
    <property type="match status" value="1"/>
</dbReference>
<accession>A0A086YCP7</accession>
<evidence type="ECO:0000313" key="4">
    <source>
        <dbReference type="EMBL" id="KFI32047.1"/>
    </source>
</evidence>
<evidence type="ECO:0000256" key="3">
    <source>
        <dbReference type="ARBA" id="ARBA00023239"/>
    </source>
</evidence>
<comment type="caution">
    <text evidence="4">The sequence shown here is derived from an EMBL/GenBank/DDBJ whole genome shotgun (WGS) entry which is preliminary data.</text>
</comment>
<dbReference type="Proteomes" id="UP000028826">
    <property type="component" value="Unassembled WGS sequence"/>
</dbReference>
<dbReference type="OrthoDB" id="9802624at2"/>
<reference evidence="4 5" key="1">
    <citation type="submission" date="2014-03" db="EMBL/GenBank/DDBJ databases">
        <title>Genome of Haematobacter massiliensis CCUG 47968.</title>
        <authorList>
            <person name="Wang D."/>
            <person name="Wang G."/>
        </authorList>
    </citation>
    <scope>NUCLEOTIDE SEQUENCE [LARGE SCALE GENOMIC DNA]</scope>
    <source>
        <strain evidence="4 5">CCUG 47968</strain>
    </source>
</reference>
<dbReference type="RefSeq" id="WP_035706339.1">
    <property type="nucleotide sequence ID" value="NZ_CP035510.1"/>
</dbReference>
<dbReference type="InterPro" id="IPR005000">
    <property type="entry name" value="Aldolase/citrate-lyase_domain"/>
</dbReference>
<dbReference type="SUPFAM" id="SSF51621">
    <property type="entry name" value="Phosphoenolpyruvate/pyruvate domain"/>
    <property type="match status" value="1"/>
</dbReference>